<feature type="compositionally biased region" description="Basic and acidic residues" evidence="1">
    <location>
        <begin position="516"/>
        <end position="525"/>
    </location>
</feature>
<dbReference type="EMBL" id="KV015625">
    <property type="protein sequence ID" value="KZV20513.1"/>
    <property type="molecule type" value="Genomic_DNA"/>
</dbReference>
<feature type="region of interest" description="Disordered" evidence="1">
    <location>
        <begin position="516"/>
        <end position="551"/>
    </location>
</feature>
<proteinExistence type="predicted"/>
<dbReference type="AlphaFoldDB" id="A0A2Z7AFM2"/>
<feature type="compositionally biased region" description="Basic and acidic residues" evidence="1">
    <location>
        <begin position="532"/>
        <end position="551"/>
    </location>
</feature>
<feature type="compositionally biased region" description="Basic and acidic residues" evidence="1">
    <location>
        <begin position="284"/>
        <end position="326"/>
    </location>
</feature>
<sequence>MVAMFNALESTGPCGFLGYPSVLYEKDLESFFSYATVHGDSVISCVQSKYVGISKELFAGLFDTVTHERFLLMTAIHFGLKIYWSKILFDILKEMVTKSSKQAKGFAAQICVLLKGAPDLTLGEANTFPPLKIIIIKTVGTYVAKNKNITADEETAEPPMEKITKKAVAKRRPAPAEPVAKKKRTTVRRSTPTEKSLALVPVATEAEQISVVSDVSVEEIVAKVIMGTTEIEIEETETVEPMVMETTEMDMVETESTIDVSAITNYYGVISVKVLSNEEGPLVETEKEKEKYKEKEKETETETADQRKKVDKINDSEDTEPLSKGKDRWRSGCRLYLFHKRKQLPQIPAVDAFVPMCFFIEPVQDMDSRPPYSRIVRRRWTKVCVDIVQFFGHLQSTPPTNDILLDEATTADIPQIVLPSKDFTESFAQLRAIVDRIQFEQVQTRDVADLKDVLISKIIGLELGFEEAFNRQNLEVHDQKVALAHDLLEFRVETQENFHTLSAQLSEIIAYINRGRDDKKGEDSSSRGPQPPEDRSRPGDEGRHRGRSSEP</sequence>
<name>A0A2Z7AFM2_9LAMI</name>
<gene>
    <name evidence="2" type="ORF">F511_32859</name>
</gene>
<organism evidence="2 3">
    <name type="scientific">Dorcoceras hygrometricum</name>
    <dbReference type="NCBI Taxonomy" id="472368"/>
    <lineage>
        <taxon>Eukaryota</taxon>
        <taxon>Viridiplantae</taxon>
        <taxon>Streptophyta</taxon>
        <taxon>Embryophyta</taxon>
        <taxon>Tracheophyta</taxon>
        <taxon>Spermatophyta</taxon>
        <taxon>Magnoliopsida</taxon>
        <taxon>eudicotyledons</taxon>
        <taxon>Gunneridae</taxon>
        <taxon>Pentapetalae</taxon>
        <taxon>asterids</taxon>
        <taxon>lamiids</taxon>
        <taxon>Lamiales</taxon>
        <taxon>Gesneriaceae</taxon>
        <taxon>Didymocarpoideae</taxon>
        <taxon>Trichosporeae</taxon>
        <taxon>Loxocarpinae</taxon>
        <taxon>Dorcoceras</taxon>
    </lineage>
</organism>
<accession>A0A2Z7AFM2</accession>
<evidence type="ECO:0000313" key="2">
    <source>
        <dbReference type="EMBL" id="KZV20513.1"/>
    </source>
</evidence>
<feature type="region of interest" description="Disordered" evidence="1">
    <location>
        <begin position="281"/>
        <end position="326"/>
    </location>
</feature>
<evidence type="ECO:0000313" key="3">
    <source>
        <dbReference type="Proteomes" id="UP000250235"/>
    </source>
</evidence>
<dbReference type="Proteomes" id="UP000250235">
    <property type="component" value="Unassembled WGS sequence"/>
</dbReference>
<protein>
    <submittedName>
        <fullName evidence="2">Uncharacterized protein</fullName>
    </submittedName>
</protein>
<reference evidence="2 3" key="1">
    <citation type="journal article" date="2015" name="Proc. Natl. Acad. Sci. U.S.A.">
        <title>The resurrection genome of Boea hygrometrica: A blueprint for survival of dehydration.</title>
        <authorList>
            <person name="Xiao L."/>
            <person name="Yang G."/>
            <person name="Zhang L."/>
            <person name="Yang X."/>
            <person name="Zhao S."/>
            <person name="Ji Z."/>
            <person name="Zhou Q."/>
            <person name="Hu M."/>
            <person name="Wang Y."/>
            <person name="Chen M."/>
            <person name="Xu Y."/>
            <person name="Jin H."/>
            <person name="Xiao X."/>
            <person name="Hu G."/>
            <person name="Bao F."/>
            <person name="Hu Y."/>
            <person name="Wan P."/>
            <person name="Li L."/>
            <person name="Deng X."/>
            <person name="Kuang T."/>
            <person name="Xiang C."/>
            <person name="Zhu J.K."/>
            <person name="Oliver M.J."/>
            <person name="He Y."/>
        </authorList>
    </citation>
    <scope>NUCLEOTIDE SEQUENCE [LARGE SCALE GENOMIC DNA]</scope>
    <source>
        <strain evidence="3">cv. XS01</strain>
    </source>
</reference>
<evidence type="ECO:0000256" key="1">
    <source>
        <dbReference type="SAM" id="MobiDB-lite"/>
    </source>
</evidence>
<keyword evidence="3" id="KW-1185">Reference proteome</keyword>